<dbReference type="InterPro" id="IPR032675">
    <property type="entry name" value="LRR_dom_sf"/>
</dbReference>
<proteinExistence type="predicted"/>
<sequence length="692" mass="77888">MGPSIGCAAFRQLDGMVFECTLVDIAYDCDEKPIVWTIQYKDDNNIERLTDLTELNFDVEGALETQMHHKLFLDMFSRFLPYLTPWEYLTKCGLLCKSCRRSTMCAELWFHMTLSHAPPTGRLDRFLNSVLSRLVHHDVLDQIPVKSIMKTLVLDGLPVTDRDLWGILRQTPALTKISLVGCPNVTFHLFPICQSLQSTLCLEQVDLYLTFVQHASMMTVHNKFQKVVAFTPSGLVPLSHEITRAMITQYTVDSWSNRIRFLDKDQLVEDHPTMCPEELGAWPFSSLPVFESHTLSFSGSAYLTPLASSPAAYTFKSFAHASRFVYELYHPSCLATKLRSMTMSVTKSILPRPKPIDPLDVQAQQVLASLHAWKVSLQDQVDELTVAVDRAKHEQHVALADYNHAERQRQEVEKAANRAVLALSLGQPSVDPPTNHRPTNKPGDLNLPPLPSPDAIAALGATLEMNQFAVLDAFLGHAMAFALFETLDNLHTYGGPYSFERGVLAGGKTGRNLRYQKPSVRGDDVLWLDGTEPECPPIVSQTLRQLDRLIIERLATDELTACALMRKKAMLTCYPGDGASYVKHCDNPNGNGRKVTAILYLNPSWELPHGGELVLYHGDDAHVVTPLLDRLLLFYSDGRNPHEVRPTTVKRYALTVWYMDWDEYMSAQVFGSDDDGLERAKIEREMEKFHAG</sequence>
<dbReference type="EMBL" id="KI913952">
    <property type="protein sequence ID" value="ETW10443.1"/>
    <property type="molecule type" value="Genomic_DNA"/>
</dbReference>
<evidence type="ECO:0000256" key="1">
    <source>
        <dbReference type="ARBA" id="ARBA00001961"/>
    </source>
</evidence>
<evidence type="ECO:0000256" key="4">
    <source>
        <dbReference type="ARBA" id="ARBA00022964"/>
    </source>
</evidence>
<keyword evidence="2" id="KW-0479">Metal-binding</keyword>
<dbReference type="RefSeq" id="XP_008861854.1">
    <property type="nucleotide sequence ID" value="XM_008863632.1"/>
</dbReference>
<reference evidence="10" key="1">
    <citation type="submission" date="2013-12" db="EMBL/GenBank/DDBJ databases">
        <title>The Genome Sequence of Aphanomyces invadans NJM9701.</title>
        <authorList>
            <consortium name="The Broad Institute Genomics Platform"/>
            <person name="Russ C."/>
            <person name="Tyler B."/>
            <person name="van West P."/>
            <person name="Dieguez-Uribeondo J."/>
            <person name="Young S.K."/>
            <person name="Zeng Q."/>
            <person name="Gargeya S."/>
            <person name="Fitzgerald M."/>
            <person name="Abouelleil A."/>
            <person name="Alvarado L."/>
            <person name="Chapman S.B."/>
            <person name="Gainer-Dewar J."/>
            <person name="Goldberg J."/>
            <person name="Griggs A."/>
            <person name="Gujja S."/>
            <person name="Hansen M."/>
            <person name="Howarth C."/>
            <person name="Imamovic A."/>
            <person name="Ireland A."/>
            <person name="Larimer J."/>
            <person name="McCowan C."/>
            <person name="Murphy C."/>
            <person name="Pearson M."/>
            <person name="Poon T.W."/>
            <person name="Priest M."/>
            <person name="Roberts A."/>
            <person name="Saif S."/>
            <person name="Shea T."/>
            <person name="Sykes S."/>
            <person name="Wortman J."/>
            <person name="Nusbaum C."/>
            <person name="Birren B."/>
        </authorList>
    </citation>
    <scope>NUCLEOTIDE SEQUENCE [LARGE SCALE GENOMIC DNA]</scope>
    <source>
        <strain evidence="10">NJM9701</strain>
    </source>
</reference>
<evidence type="ECO:0000256" key="5">
    <source>
        <dbReference type="ARBA" id="ARBA00023002"/>
    </source>
</evidence>
<evidence type="ECO:0000256" key="7">
    <source>
        <dbReference type="SAM" id="Coils"/>
    </source>
</evidence>
<keyword evidence="7" id="KW-0175">Coiled coil</keyword>
<gene>
    <name evidence="10" type="ORF">H310_00748</name>
</gene>
<keyword evidence="3" id="KW-0847">Vitamin C</keyword>
<dbReference type="GO" id="GO:0008198">
    <property type="term" value="F:ferrous iron binding"/>
    <property type="evidence" value="ECO:0007669"/>
    <property type="project" value="TreeGrafter"/>
</dbReference>
<dbReference type="GO" id="GO:0071456">
    <property type="term" value="P:cellular response to hypoxia"/>
    <property type="evidence" value="ECO:0007669"/>
    <property type="project" value="TreeGrafter"/>
</dbReference>
<dbReference type="Pfam" id="PF13640">
    <property type="entry name" value="2OG-FeII_Oxy_3"/>
    <property type="match status" value="1"/>
</dbReference>
<feature type="coiled-coil region" evidence="7">
    <location>
        <begin position="374"/>
        <end position="422"/>
    </location>
</feature>
<evidence type="ECO:0000256" key="8">
    <source>
        <dbReference type="SAM" id="MobiDB-lite"/>
    </source>
</evidence>
<dbReference type="PROSITE" id="PS51471">
    <property type="entry name" value="FE2OG_OXY"/>
    <property type="match status" value="1"/>
</dbReference>
<dbReference type="eggNOG" id="KOG3710">
    <property type="taxonomic scope" value="Eukaryota"/>
</dbReference>
<evidence type="ECO:0000256" key="2">
    <source>
        <dbReference type="ARBA" id="ARBA00022723"/>
    </source>
</evidence>
<evidence type="ECO:0000256" key="6">
    <source>
        <dbReference type="ARBA" id="ARBA00023004"/>
    </source>
</evidence>
<keyword evidence="5" id="KW-0560">Oxidoreductase</keyword>
<dbReference type="PANTHER" id="PTHR12907:SF26">
    <property type="entry name" value="HIF PROLYL HYDROXYLASE, ISOFORM C"/>
    <property type="match status" value="1"/>
</dbReference>
<dbReference type="InterPro" id="IPR044862">
    <property type="entry name" value="Pro_4_hyd_alph_FE2OG_OXY"/>
</dbReference>
<dbReference type="GeneID" id="20077798"/>
<dbReference type="AlphaFoldDB" id="A0A024UXP7"/>
<dbReference type="Gene3D" id="3.80.10.10">
    <property type="entry name" value="Ribonuclease Inhibitor"/>
    <property type="match status" value="1"/>
</dbReference>
<comment type="cofactor">
    <cofactor evidence="1">
        <name>L-ascorbate</name>
        <dbReference type="ChEBI" id="CHEBI:38290"/>
    </cofactor>
</comment>
<accession>A0A024UXP7</accession>
<dbReference type="GO" id="GO:0031418">
    <property type="term" value="F:L-ascorbic acid binding"/>
    <property type="evidence" value="ECO:0007669"/>
    <property type="project" value="UniProtKB-KW"/>
</dbReference>
<evidence type="ECO:0000256" key="3">
    <source>
        <dbReference type="ARBA" id="ARBA00022896"/>
    </source>
</evidence>
<dbReference type="VEuPathDB" id="FungiDB:H310_00748"/>
<protein>
    <recommendedName>
        <fullName evidence="9">Fe2OG dioxygenase domain-containing protein</fullName>
    </recommendedName>
</protein>
<dbReference type="InterPro" id="IPR006620">
    <property type="entry name" value="Pro_4_hyd_alph"/>
</dbReference>
<dbReference type="PANTHER" id="PTHR12907">
    <property type="entry name" value="EGL NINE HOMOLOG-RELATED"/>
    <property type="match status" value="1"/>
</dbReference>
<feature type="region of interest" description="Disordered" evidence="8">
    <location>
        <begin position="426"/>
        <end position="449"/>
    </location>
</feature>
<dbReference type="InterPro" id="IPR005123">
    <property type="entry name" value="Oxoglu/Fe-dep_dioxygenase_dom"/>
</dbReference>
<dbReference type="GO" id="GO:0031543">
    <property type="term" value="F:peptidyl-proline dioxygenase activity"/>
    <property type="evidence" value="ECO:0007669"/>
    <property type="project" value="TreeGrafter"/>
</dbReference>
<organism evidence="10">
    <name type="scientific">Aphanomyces invadans</name>
    <dbReference type="NCBI Taxonomy" id="157072"/>
    <lineage>
        <taxon>Eukaryota</taxon>
        <taxon>Sar</taxon>
        <taxon>Stramenopiles</taxon>
        <taxon>Oomycota</taxon>
        <taxon>Saprolegniomycetes</taxon>
        <taxon>Saprolegniales</taxon>
        <taxon>Verrucalvaceae</taxon>
        <taxon>Aphanomyces</taxon>
    </lineage>
</organism>
<name>A0A024UXP7_9STRA</name>
<feature type="domain" description="Fe2OG dioxygenase" evidence="9">
    <location>
        <begin position="560"/>
        <end position="660"/>
    </location>
</feature>
<dbReference type="OrthoDB" id="76265at2759"/>
<evidence type="ECO:0000313" key="10">
    <source>
        <dbReference type="EMBL" id="ETW10443.1"/>
    </source>
</evidence>
<evidence type="ECO:0000259" key="9">
    <source>
        <dbReference type="PROSITE" id="PS51471"/>
    </source>
</evidence>
<dbReference type="Gene3D" id="2.60.120.620">
    <property type="entry name" value="q2cbj1_9rhob like domain"/>
    <property type="match status" value="1"/>
</dbReference>
<keyword evidence="4" id="KW-0223">Dioxygenase</keyword>
<keyword evidence="6" id="KW-0408">Iron</keyword>
<dbReference type="InterPro" id="IPR051559">
    <property type="entry name" value="HIF_prolyl_hydroxylases"/>
</dbReference>
<dbReference type="STRING" id="157072.A0A024UXP7"/>
<dbReference type="SMART" id="SM00702">
    <property type="entry name" value="P4Hc"/>
    <property type="match status" value="1"/>
</dbReference>